<organism evidence="1 3">
    <name type="scientific">Medicago truncatula</name>
    <name type="common">Barrel medic</name>
    <name type="synonym">Medicago tribuloides</name>
    <dbReference type="NCBI Taxonomy" id="3880"/>
    <lineage>
        <taxon>Eukaryota</taxon>
        <taxon>Viridiplantae</taxon>
        <taxon>Streptophyta</taxon>
        <taxon>Embryophyta</taxon>
        <taxon>Tracheophyta</taxon>
        <taxon>Spermatophyta</taxon>
        <taxon>Magnoliopsida</taxon>
        <taxon>eudicotyledons</taxon>
        <taxon>Gunneridae</taxon>
        <taxon>Pentapetalae</taxon>
        <taxon>rosids</taxon>
        <taxon>fabids</taxon>
        <taxon>Fabales</taxon>
        <taxon>Fabaceae</taxon>
        <taxon>Papilionoideae</taxon>
        <taxon>50 kb inversion clade</taxon>
        <taxon>NPAAA clade</taxon>
        <taxon>Hologalegina</taxon>
        <taxon>IRL clade</taxon>
        <taxon>Trifolieae</taxon>
        <taxon>Medicago</taxon>
    </lineage>
</organism>
<dbReference type="EMBL" id="CM001222">
    <property type="protein sequence ID" value="AES76588.1"/>
    <property type="molecule type" value="Genomic_DNA"/>
</dbReference>
<dbReference type="AlphaFoldDB" id="G7KM67"/>
<accession>G7KM67</accession>
<dbReference type="HOGENOM" id="CLU_3017313_0_0_1"/>
<dbReference type="PaxDb" id="3880-AES76588"/>
<evidence type="ECO:0000313" key="3">
    <source>
        <dbReference type="Proteomes" id="UP000002051"/>
    </source>
</evidence>
<evidence type="ECO:0000313" key="2">
    <source>
        <dbReference type="EnsemblPlants" id="AES76588"/>
    </source>
</evidence>
<proteinExistence type="predicted"/>
<reference evidence="2" key="3">
    <citation type="submission" date="2015-04" db="UniProtKB">
        <authorList>
            <consortium name="EnsemblPlants"/>
        </authorList>
    </citation>
    <scope>IDENTIFICATION</scope>
    <source>
        <strain evidence="2">cv. Jemalong A17</strain>
    </source>
</reference>
<protein>
    <submittedName>
        <fullName evidence="1 2">Uncharacterized protein</fullName>
    </submittedName>
</protein>
<gene>
    <name evidence="1" type="ordered locus">MTR_6g082050</name>
</gene>
<dbReference type="Proteomes" id="UP000002051">
    <property type="component" value="Chromosome 6"/>
</dbReference>
<reference evidence="1 3" key="2">
    <citation type="journal article" date="2014" name="BMC Genomics">
        <title>An improved genome release (version Mt4.0) for the model legume Medicago truncatula.</title>
        <authorList>
            <person name="Tang H."/>
            <person name="Krishnakumar V."/>
            <person name="Bidwell S."/>
            <person name="Rosen B."/>
            <person name="Chan A."/>
            <person name="Zhou S."/>
            <person name="Gentzbittel L."/>
            <person name="Childs K.L."/>
            <person name="Yandell M."/>
            <person name="Gundlach H."/>
            <person name="Mayer K.F."/>
            <person name="Schwartz D.C."/>
            <person name="Town C.D."/>
        </authorList>
    </citation>
    <scope>GENOME REANNOTATION</scope>
    <source>
        <strain evidence="2 3">cv. Jemalong A17</strain>
    </source>
</reference>
<keyword evidence="3" id="KW-1185">Reference proteome</keyword>
<reference evidence="1 3" key="1">
    <citation type="journal article" date="2011" name="Nature">
        <title>The Medicago genome provides insight into the evolution of rhizobial symbioses.</title>
        <authorList>
            <person name="Young N.D."/>
            <person name="Debelle F."/>
            <person name="Oldroyd G.E."/>
            <person name="Geurts R."/>
            <person name="Cannon S.B."/>
            <person name="Udvardi M.K."/>
            <person name="Benedito V.A."/>
            <person name="Mayer K.F."/>
            <person name="Gouzy J."/>
            <person name="Schoof H."/>
            <person name="Van de Peer Y."/>
            <person name="Proost S."/>
            <person name="Cook D.R."/>
            <person name="Meyers B.C."/>
            <person name="Spannagl M."/>
            <person name="Cheung F."/>
            <person name="De Mita S."/>
            <person name="Krishnakumar V."/>
            <person name="Gundlach H."/>
            <person name="Zhou S."/>
            <person name="Mudge J."/>
            <person name="Bharti A.K."/>
            <person name="Murray J.D."/>
            <person name="Naoumkina M.A."/>
            <person name="Rosen B."/>
            <person name="Silverstein K.A."/>
            <person name="Tang H."/>
            <person name="Rombauts S."/>
            <person name="Zhao P.X."/>
            <person name="Zhou P."/>
            <person name="Barbe V."/>
            <person name="Bardou P."/>
            <person name="Bechner M."/>
            <person name="Bellec A."/>
            <person name="Berger A."/>
            <person name="Berges H."/>
            <person name="Bidwell S."/>
            <person name="Bisseling T."/>
            <person name="Choisne N."/>
            <person name="Couloux A."/>
            <person name="Denny R."/>
            <person name="Deshpande S."/>
            <person name="Dai X."/>
            <person name="Doyle J.J."/>
            <person name="Dudez A.M."/>
            <person name="Farmer A.D."/>
            <person name="Fouteau S."/>
            <person name="Franken C."/>
            <person name="Gibelin C."/>
            <person name="Gish J."/>
            <person name="Goldstein S."/>
            <person name="Gonzalez A.J."/>
            <person name="Green P.J."/>
            <person name="Hallab A."/>
            <person name="Hartog M."/>
            <person name="Hua A."/>
            <person name="Humphray S.J."/>
            <person name="Jeong D.H."/>
            <person name="Jing Y."/>
            <person name="Jocker A."/>
            <person name="Kenton S.M."/>
            <person name="Kim D.J."/>
            <person name="Klee K."/>
            <person name="Lai H."/>
            <person name="Lang C."/>
            <person name="Lin S."/>
            <person name="Macmil S.L."/>
            <person name="Magdelenat G."/>
            <person name="Matthews L."/>
            <person name="McCorrison J."/>
            <person name="Monaghan E.L."/>
            <person name="Mun J.H."/>
            <person name="Najar F.Z."/>
            <person name="Nicholson C."/>
            <person name="Noirot C."/>
            <person name="O'Bleness M."/>
            <person name="Paule C.R."/>
            <person name="Poulain J."/>
            <person name="Prion F."/>
            <person name="Qin B."/>
            <person name="Qu C."/>
            <person name="Retzel E.F."/>
            <person name="Riddle C."/>
            <person name="Sallet E."/>
            <person name="Samain S."/>
            <person name="Samson N."/>
            <person name="Sanders I."/>
            <person name="Saurat O."/>
            <person name="Scarpelli C."/>
            <person name="Schiex T."/>
            <person name="Segurens B."/>
            <person name="Severin A.J."/>
            <person name="Sherrier D.J."/>
            <person name="Shi R."/>
            <person name="Sims S."/>
            <person name="Singer S.R."/>
            <person name="Sinharoy S."/>
            <person name="Sterck L."/>
            <person name="Viollet A."/>
            <person name="Wang B.B."/>
            <person name="Wang K."/>
            <person name="Wang M."/>
            <person name="Wang X."/>
            <person name="Warfsmann J."/>
            <person name="Weissenbach J."/>
            <person name="White D.D."/>
            <person name="White J.D."/>
            <person name="Wiley G.B."/>
            <person name="Wincker P."/>
            <person name="Xing Y."/>
            <person name="Yang L."/>
            <person name="Yao Z."/>
            <person name="Ying F."/>
            <person name="Zhai J."/>
            <person name="Zhou L."/>
            <person name="Zuber A."/>
            <person name="Denarie J."/>
            <person name="Dixon R.A."/>
            <person name="May G.D."/>
            <person name="Schwartz D.C."/>
            <person name="Rogers J."/>
            <person name="Quetier F."/>
            <person name="Town C.D."/>
            <person name="Roe B.A."/>
        </authorList>
    </citation>
    <scope>NUCLEOTIDE SEQUENCE [LARGE SCALE GENOMIC DNA]</scope>
    <source>
        <strain evidence="1">A17</strain>
        <strain evidence="2 3">cv. Jemalong A17</strain>
    </source>
</reference>
<sequence length="56" mass="6790">MWTLLVCHWLKNVYIYNLLDFPFWAQVYSSYVLPDVLDIRFNKNDVLDNMYDNAAQ</sequence>
<evidence type="ECO:0000313" key="1">
    <source>
        <dbReference type="EMBL" id="AES76588.1"/>
    </source>
</evidence>
<dbReference type="EnsemblPlants" id="AES76588">
    <property type="protein sequence ID" value="AES76588"/>
    <property type="gene ID" value="MTR_6g082050"/>
</dbReference>
<name>G7KM67_MEDTR</name>